<dbReference type="EMBL" id="KZ155780">
    <property type="protein sequence ID" value="OUS47086.1"/>
    <property type="molecule type" value="Genomic_DNA"/>
</dbReference>
<gene>
    <name evidence="2" type="ORF">BE221DRAFT_72409</name>
</gene>
<accession>A0A1Y5IC51</accession>
<protein>
    <submittedName>
        <fullName evidence="2">Uncharacterized protein</fullName>
    </submittedName>
</protein>
<reference evidence="2" key="1">
    <citation type="submission" date="2017-04" db="EMBL/GenBank/DDBJ databases">
        <title>Population genomics of picophytoplankton unveils novel chromosome hypervariability.</title>
        <authorList>
            <consortium name="DOE Joint Genome Institute"/>
            <person name="Blanc-Mathieu R."/>
            <person name="Krasovec M."/>
            <person name="Hebrard M."/>
            <person name="Yau S."/>
            <person name="Desgranges E."/>
            <person name="Martin J."/>
            <person name="Schackwitz W."/>
            <person name="Kuo A."/>
            <person name="Salin G."/>
            <person name="Donnadieu C."/>
            <person name="Desdevises Y."/>
            <person name="Sanchez-Ferandin S."/>
            <person name="Moreau H."/>
            <person name="Rivals E."/>
            <person name="Grigoriev I.V."/>
            <person name="Grimsley N."/>
            <person name="Eyre-Walker A."/>
            <person name="Piganeau G."/>
        </authorList>
    </citation>
    <scope>NUCLEOTIDE SEQUENCE [LARGE SCALE GENOMIC DNA]</scope>
    <source>
        <strain evidence="2">RCC 1115</strain>
    </source>
</reference>
<feature type="region of interest" description="Disordered" evidence="1">
    <location>
        <begin position="180"/>
        <end position="201"/>
    </location>
</feature>
<feature type="compositionally biased region" description="Polar residues" evidence="1">
    <location>
        <begin position="180"/>
        <end position="192"/>
    </location>
</feature>
<dbReference type="AlphaFoldDB" id="A0A1Y5IC51"/>
<name>A0A1Y5IC51_OSTTA</name>
<organism evidence="2">
    <name type="scientific">Ostreococcus tauri</name>
    <name type="common">Marine green alga</name>
    <dbReference type="NCBI Taxonomy" id="70448"/>
    <lineage>
        <taxon>Eukaryota</taxon>
        <taxon>Viridiplantae</taxon>
        <taxon>Chlorophyta</taxon>
        <taxon>Mamiellophyceae</taxon>
        <taxon>Mamiellales</taxon>
        <taxon>Bathycoccaceae</taxon>
        <taxon>Ostreococcus</taxon>
    </lineage>
</organism>
<proteinExistence type="predicted"/>
<evidence type="ECO:0000313" key="2">
    <source>
        <dbReference type="EMBL" id="OUS47086.1"/>
    </source>
</evidence>
<dbReference type="Proteomes" id="UP000195557">
    <property type="component" value="Unassembled WGS sequence"/>
</dbReference>
<sequence length="272" mass="29020">MIVLETSSRVKSHALVRSCSFADADSIDAKRRAAAAEAALRSTNAMGSVAASLGSISHPQTSVRVRGEYLQVHAKWRRSHGIVKPARTALASQAHRGITIDVGVGTLTLTVTALVLHGAVRGVTHAFPPTRMSHASMRAQTRRAAVRLIASIHTAHVHAPPPRQTPRPMTLDYYSRTSPIQVDRASPQSSRRLSPARVRTPSSQTIRRVSIDPSSTRPCVARATLSSPRAFWDPSANMAATASFAPSSVGIADASRAFTVDATRCAGVRLSL</sequence>
<evidence type="ECO:0000256" key="1">
    <source>
        <dbReference type="SAM" id="MobiDB-lite"/>
    </source>
</evidence>